<gene>
    <name evidence="5" type="ORF">OCK74_18815</name>
</gene>
<dbReference type="PANTHER" id="PTHR11361">
    <property type="entry name" value="DNA MISMATCH REPAIR PROTEIN MUTS FAMILY MEMBER"/>
    <property type="match status" value="1"/>
</dbReference>
<evidence type="ECO:0000259" key="4">
    <source>
        <dbReference type="SMART" id="SM00534"/>
    </source>
</evidence>
<evidence type="ECO:0000256" key="3">
    <source>
        <dbReference type="ARBA" id="ARBA00023125"/>
    </source>
</evidence>
<keyword evidence="3" id="KW-0238">DNA-binding</keyword>
<keyword evidence="1" id="KW-0547">Nucleotide-binding</keyword>
<evidence type="ECO:0000256" key="2">
    <source>
        <dbReference type="ARBA" id="ARBA00022840"/>
    </source>
</evidence>
<dbReference type="AlphaFoldDB" id="A0A9X3B8S8"/>
<reference evidence="5" key="2">
    <citation type="submission" date="2023-04" db="EMBL/GenBank/DDBJ databases">
        <title>Paracnuella aquatica gen. nov., sp. nov., a member of the family Chitinophagaceae isolated from a hot spring.</title>
        <authorList>
            <person name="Wang C."/>
        </authorList>
    </citation>
    <scope>NUCLEOTIDE SEQUENCE</scope>
    <source>
        <strain evidence="5">LB-8</strain>
    </source>
</reference>
<dbReference type="GO" id="GO:0005524">
    <property type="term" value="F:ATP binding"/>
    <property type="evidence" value="ECO:0007669"/>
    <property type="project" value="UniProtKB-KW"/>
</dbReference>
<dbReference type="InterPro" id="IPR000432">
    <property type="entry name" value="DNA_mismatch_repair_MutS_C"/>
</dbReference>
<dbReference type="GO" id="GO:0006298">
    <property type="term" value="P:mismatch repair"/>
    <property type="evidence" value="ECO:0007669"/>
    <property type="project" value="InterPro"/>
</dbReference>
<proteinExistence type="predicted"/>
<sequence length="429" mass="49731">MTNINDLHILQEVLPLFDFTHNDFSKEALVSIFKEPLSSTEEILYRQEVLKGFIANLDFLKDYSYSRVDLFEVYTFLGNYSAIETSIRGLKLRLLLSERERHQTMGRYIQVVLLFHKLQLYYLKRIDTKHFPEGYKREILSINDFLSSFNLVYYEELIREQRFKIKHVMELIGIISEKASRGELTSFWKRYFLFEAYLSISKAIAKHEFSFPTFSETALSFEQLYHPLLKEPVKNSFTTSNNVNLLTGPNMSGKSTFLKAVGLCVYLGHLGLGVPASKAEMPIFDCISISINLNDDIVSGYSHFMTEVMNLKKVVMQAVNGKKCFAVFDELFRGTNIEDAVEISGTTVKGLLGFKNSFFFISTHLHQLKEMAEVKTEMVATYYIDCGLRDQIPEFTYLLQRGWSDLRVGRILFEKEGLNEMLDNRDQWV</sequence>
<comment type="caution">
    <text evidence="5">The sequence shown here is derived from an EMBL/GenBank/DDBJ whole genome shotgun (WGS) entry which is preliminary data.</text>
</comment>
<reference evidence="5" key="1">
    <citation type="submission" date="2022-09" db="EMBL/GenBank/DDBJ databases">
        <authorList>
            <person name="Yuan C."/>
            <person name="Ke Z."/>
        </authorList>
    </citation>
    <scope>NUCLEOTIDE SEQUENCE</scope>
    <source>
        <strain evidence="5">LB-8</strain>
    </source>
</reference>
<evidence type="ECO:0000313" key="5">
    <source>
        <dbReference type="EMBL" id="MCU7551180.1"/>
    </source>
</evidence>
<dbReference type="InterPro" id="IPR027417">
    <property type="entry name" value="P-loop_NTPase"/>
</dbReference>
<dbReference type="EMBL" id="JAOTIF010000018">
    <property type="protein sequence ID" value="MCU7551180.1"/>
    <property type="molecule type" value="Genomic_DNA"/>
</dbReference>
<dbReference type="InterPro" id="IPR045076">
    <property type="entry name" value="MutS"/>
</dbReference>
<dbReference type="Proteomes" id="UP001155483">
    <property type="component" value="Unassembled WGS sequence"/>
</dbReference>
<organism evidence="5 6">
    <name type="scientific">Paraflavisolibacter caeni</name>
    <dbReference type="NCBI Taxonomy" id="2982496"/>
    <lineage>
        <taxon>Bacteria</taxon>
        <taxon>Pseudomonadati</taxon>
        <taxon>Bacteroidota</taxon>
        <taxon>Chitinophagia</taxon>
        <taxon>Chitinophagales</taxon>
        <taxon>Chitinophagaceae</taxon>
        <taxon>Paraflavisolibacter</taxon>
    </lineage>
</organism>
<accession>A0A9X3B8S8</accession>
<keyword evidence="6" id="KW-1185">Reference proteome</keyword>
<evidence type="ECO:0000256" key="1">
    <source>
        <dbReference type="ARBA" id="ARBA00022741"/>
    </source>
</evidence>
<protein>
    <recommendedName>
        <fullName evidence="4">DNA mismatch repair proteins mutS family domain-containing protein</fullName>
    </recommendedName>
</protein>
<dbReference type="GO" id="GO:0005829">
    <property type="term" value="C:cytosol"/>
    <property type="evidence" value="ECO:0007669"/>
    <property type="project" value="TreeGrafter"/>
</dbReference>
<dbReference type="GO" id="GO:0140664">
    <property type="term" value="F:ATP-dependent DNA damage sensor activity"/>
    <property type="evidence" value="ECO:0007669"/>
    <property type="project" value="InterPro"/>
</dbReference>
<dbReference type="Gene3D" id="3.40.50.300">
    <property type="entry name" value="P-loop containing nucleotide triphosphate hydrolases"/>
    <property type="match status" value="1"/>
</dbReference>
<evidence type="ECO:0000313" key="6">
    <source>
        <dbReference type="Proteomes" id="UP001155483"/>
    </source>
</evidence>
<dbReference type="RefSeq" id="WP_279298619.1">
    <property type="nucleotide sequence ID" value="NZ_JAOTIF010000018.1"/>
</dbReference>
<dbReference type="SMART" id="SM00534">
    <property type="entry name" value="MUTSac"/>
    <property type="match status" value="1"/>
</dbReference>
<keyword evidence="2" id="KW-0067">ATP-binding</keyword>
<dbReference type="PANTHER" id="PTHR11361:SF99">
    <property type="entry name" value="DNA MISMATCH REPAIR PROTEIN"/>
    <property type="match status" value="1"/>
</dbReference>
<dbReference type="Pfam" id="PF00488">
    <property type="entry name" value="MutS_V"/>
    <property type="match status" value="1"/>
</dbReference>
<feature type="domain" description="DNA mismatch repair proteins mutS family" evidence="4">
    <location>
        <begin position="241"/>
        <end position="426"/>
    </location>
</feature>
<dbReference type="GO" id="GO:0030983">
    <property type="term" value="F:mismatched DNA binding"/>
    <property type="evidence" value="ECO:0007669"/>
    <property type="project" value="InterPro"/>
</dbReference>
<name>A0A9X3B8S8_9BACT</name>
<dbReference type="SUPFAM" id="SSF52540">
    <property type="entry name" value="P-loop containing nucleoside triphosphate hydrolases"/>
    <property type="match status" value="1"/>
</dbReference>